<dbReference type="Proteomes" id="UP001310692">
    <property type="component" value="Unassembled WGS sequence"/>
</dbReference>
<evidence type="ECO:0000313" key="9">
    <source>
        <dbReference type="EMBL" id="MEE2566331.1"/>
    </source>
</evidence>
<evidence type="ECO:0000256" key="2">
    <source>
        <dbReference type="ARBA" id="ARBA00022729"/>
    </source>
</evidence>
<reference evidence="9 10" key="1">
    <citation type="submission" date="2024-01" db="EMBL/GenBank/DDBJ databases">
        <title>Hyphobacterium bacterium isolated from marine sediment.</title>
        <authorList>
            <person name="Zhao S."/>
        </authorList>
    </citation>
    <scope>NUCLEOTIDE SEQUENCE [LARGE SCALE GENOMIC DNA]</scope>
    <source>
        <strain evidence="9 10">Y60-23</strain>
    </source>
</reference>
<keyword evidence="3" id="KW-0472">Membrane</keyword>
<dbReference type="InterPro" id="IPR032831">
    <property type="entry name" value="LptM_cons"/>
</dbReference>
<keyword evidence="6 9" id="KW-0449">Lipoprotein</keyword>
<comment type="subcellular location">
    <subcellularLocation>
        <location evidence="1">Cell outer membrane</location>
        <topology evidence="1">Lipid-anchor</topology>
    </subcellularLocation>
</comment>
<feature type="compositionally biased region" description="Pro residues" evidence="7">
    <location>
        <begin position="28"/>
        <end position="39"/>
    </location>
</feature>
<evidence type="ECO:0000256" key="1">
    <source>
        <dbReference type="ARBA" id="ARBA00004459"/>
    </source>
</evidence>
<keyword evidence="5" id="KW-0998">Cell outer membrane</keyword>
<evidence type="ECO:0000256" key="4">
    <source>
        <dbReference type="ARBA" id="ARBA00023139"/>
    </source>
</evidence>
<organism evidence="9 10">
    <name type="scientific">Hyphobacterium marinum</name>
    <dbReference type="NCBI Taxonomy" id="3116574"/>
    <lineage>
        <taxon>Bacteria</taxon>
        <taxon>Pseudomonadati</taxon>
        <taxon>Pseudomonadota</taxon>
        <taxon>Alphaproteobacteria</taxon>
        <taxon>Maricaulales</taxon>
        <taxon>Maricaulaceae</taxon>
        <taxon>Hyphobacterium</taxon>
    </lineage>
</organism>
<evidence type="ECO:0000256" key="5">
    <source>
        <dbReference type="ARBA" id="ARBA00023237"/>
    </source>
</evidence>
<gene>
    <name evidence="9" type="ORF">V0U35_06525</name>
</gene>
<accession>A0ABU7LXR3</accession>
<proteinExistence type="predicted"/>
<dbReference type="RefSeq" id="WP_330195870.1">
    <property type="nucleotide sequence ID" value="NZ_JAZDRO010000002.1"/>
</dbReference>
<evidence type="ECO:0000256" key="7">
    <source>
        <dbReference type="SAM" id="MobiDB-lite"/>
    </source>
</evidence>
<keyword evidence="4" id="KW-0564">Palmitate</keyword>
<keyword evidence="2 8" id="KW-0732">Signal</keyword>
<sequence length="49" mass="5009">MKRFACLVLALGALALAGCGMRGDLDRPPPMWGDPPPADSPESRGASGV</sequence>
<dbReference type="EMBL" id="JAZDRO010000002">
    <property type="protein sequence ID" value="MEE2566331.1"/>
    <property type="molecule type" value="Genomic_DNA"/>
</dbReference>
<name>A0ABU7LXR3_9PROT</name>
<feature type="region of interest" description="Disordered" evidence="7">
    <location>
        <begin position="24"/>
        <end position="49"/>
    </location>
</feature>
<comment type="caution">
    <text evidence="9">The sequence shown here is derived from an EMBL/GenBank/DDBJ whole genome shotgun (WGS) entry which is preliminary data.</text>
</comment>
<feature type="signal peptide" evidence="8">
    <location>
        <begin position="1"/>
        <end position="17"/>
    </location>
</feature>
<keyword evidence="10" id="KW-1185">Reference proteome</keyword>
<evidence type="ECO:0000256" key="6">
    <source>
        <dbReference type="ARBA" id="ARBA00023288"/>
    </source>
</evidence>
<protein>
    <submittedName>
        <fullName evidence="9">Lipoprotein</fullName>
    </submittedName>
</protein>
<evidence type="ECO:0000256" key="3">
    <source>
        <dbReference type="ARBA" id="ARBA00023136"/>
    </source>
</evidence>
<evidence type="ECO:0000313" key="10">
    <source>
        <dbReference type="Proteomes" id="UP001310692"/>
    </source>
</evidence>
<evidence type="ECO:0000256" key="8">
    <source>
        <dbReference type="SAM" id="SignalP"/>
    </source>
</evidence>
<feature type="chain" id="PRO_5045925828" evidence="8">
    <location>
        <begin position="18"/>
        <end position="49"/>
    </location>
</feature>
<dbReference type="NCBIfam" id="NF047847">
    <property type="entry name" value="SS_mature_LptM"/>
    <property type="match status" value="1"/>
</dbReference>
<dbReference type="PROSITE" id="PS51257">
    <property type="entry name" value="PROKAR_LIPOPROTEIN"/>
    <property type="match status" value="1"/>
</dbReference>